<dbReference type="SUPFAM" id="SSF53756">
    <property type="entry name" value="UDP-Glycosyltransferase/glycogen phosphorylase"/>
    <property type="match status" value="1"/>
</dbReference>
<dbReference type="AlphaFoldDB" id="A0A1E3H4A2"/>
<proteinExistence type="predicted"/>
<dbReference type="CDD" id="cd03801">
    <property type="entry name" value="GT4_PimA-like"/>
    <property type="match status" value="1"/>
</dbReference>
<gene>
    <name evidence="1" type="primary">kanE</name>
    <name evidence="1" type="ORF">A6302_01686</name>
</gene>
<dbReference type="PANTHER" id="PTHR12526">
    <property type="entry name" value="GLYCOSYLTRANSFERASE"/>
    <property type="match status" value="1"/>
</dbReference>
<dbReference type="Pfam" id="PF13692">
    <property type="entry name" value="Glyco_trans_1_4"/>
    <property type="match status" value="1"/>
</dbReference>
<dbReference type="GO" id="GO:0016757">
    <property type="term" value="F:glycosyltransferase activity"/>
    <property type="evidence" value="ECO:0007669"/>
    <property type="project" value="UniProtKB-KW"/>
</dbReference>
<dbReference type="EMBL" id="MCRJ01000033">
    <property type="protein sequence ID" value="ODN70985.1"/>
    <property type="molecule type" value="Genomic_DNA"/>
</dbReference>
<keyword evidence="1" id="KW-0808">Transferase</keyword>
<evidence type="ECO:0000313" key="1">
    <source>
        <dbReference type="EMBL" id="ODN70985.1"/>
    </source>
</evidence>
<dbReference type="EC" id="2.4.1.301" evidence="1"/>
<name>A0A1E3H4A2_9HYPH</name>
<comment type="caution">
    <text evidence="1">The sequence shown here is derived from an EMBL/GenBank/DDBJ whole genome shotgun (WGS) entry which is preliminary data.</text>
</comment>
<accession>A0A1E3H4A2</accession>
<organism evidence="1 2">
    <name type="scientific">Methylobrevis pamukkalensis</name>
    <dbReference type="NCBI Taxonomy" id="1439726"/>
    <lineage>
        <taxon>Bacteria</taxon>
        <taxon>Pseudomonadati</taxon>
        <taxon>Pseudomonadota</taxon>
        <taxon>Alphaproteobacteria</taxon>
        <taxon>Hyphomicrobiales</taxon>
        <taxon>Pleomorphomonadaceae</taxon>
        <taxon>Methylobrevis</taxon>
    </lineage>
</organism>
<evidence type="ECO:0000313" key="2">
    <source>
        <dbReference type="Proteomes" id="UP000094622"/>
    </source>
</evidence>
<dbReference type="Gene3D" id="3.40.50.2000">
    <property type="entry name" value="Glycogen Phosphorylase B"/>
    <property type="match status" value="2"/>
</dbReference>
<sequence>MPVVFAIPGDLASPTGGYGYDRRLLTGLCDLGHDVAHLALPGSFPFPSAEDLAATAAAFAAIGDGTSVLVDGLALGAMPEIVRAEAGRLDLVALLHHPLGLETGLGPEEAARLTASENAALPFVRHVVVTSAATARLVRDLFGVADRRITVALPGTDRAARATGAGDPPHLVSVGSLIARKGHDTLIDALALIKDRRWRATIAGSAPDPAHAASLRARAADAGLAGRITFAGAVADVRALMALGDVFVLASRFEGYGMAFAEAMTQGLPVVACRAGAVPDVVPDSAGLLVAPDDPAALADELSRLLDDPDLRARLADGAFAAGARLPRWTDTARAVAGVLARAPVPFPTPLEHTT</sequence>
<dbReference type="Proteomes" id="UP000094622">
    <property type="component" value="Unassembled WGS sequence"/>
</dbReference>
<keyword evidence="1" id="KW-0328">Glycosyltransferase</keyword>
<keyword evidence="2" id="KW-1185">Reference proteome</keyword>
<protein>
    <submittedName>
        <fullName evidence="1">Alpha-D-kanosaminyltransferase</fullName>
        <ecNumber evidence="1">2.4.1.301</ecNumber>
    </submittedName>
</protein>
<dbReference type="OrthoDB" id="9781738at2"/>
<dbReference type="RefSeq" id="WP_069306518.1">
    <property type="nucleotide sequence ID" value="NZ_MCRJ01000033.1"/>
</dbReference>
<reference evidence="1 2" key="1">
    <citation type="submission" date="2016-07" db="EMBL/GenBank/DDBJ databases">
        <title>Draft Genome Sequence of Methylobrevis pamukkalensis PK2.</title>
        <authorList>
            <person name="Vasilenko O.V."/>
            <person name="Doronina N.V."/>
            <person name="Shmareva M.N."/>
            <person name="Tarlachkov S.V."/>
            <person name="Mustakhimov I."/>
            <person name="Trotsenko Y.A."/>
        </authorList>
    </citation>
    <scope>NUCLEOTIDE SEQUENCE [LARGE SCALE GENOMIC DNA]</scope>
    <source>
        <strain evidence="1 2">PK2</strain>
    </source>
</reference>